<dbReference type="InterPro" id="IPR001279">
    <property type="entry name" value="Metallo-B-lactamas"/>
</dbReference>
<dbReference type="PANTHER" id="PTHR42951:SF4">
    <property type="entry name" value="ACYL-COENZYME A THIOESTERASE MBLAC2"/>
    <property type="match status" value="1"/>
</dbReference>
<protein>
    <recommendedName>
        <fullName evidence="1">Metallo-beta-lactamase domain-containing protein</fullName>
    </recommendedName>
</protein>
<sequence length="308" mass="34962">MAEEVYLVPNMSSDSRVLVFRRDFTPPVKEDTLQVDAYVIITERYIVLCDTLLCPEDMAIVLNEIAPTLTQRQLLVVNSHSDWDHTWGNRYFTEHGKPPIIAQAQCPQGLFSDASRETLTYFQGHYNTFKHVELIPPTLTFEQSLTIYGGDLTLELFSAPGHEPDQIALWIPELRHLLAFDAAEYPIPTLHEATGVPSMIETLERFLALNPARVLCSHGGTNEISVIEQNLAYLHTIELRVQALLTTQAASTEEALLTATLHEYPFEEVLSTLAPLFQDDSSFYREAHAKNVRCMVQWLFQFQAPNEK</sequence>
<name>A0A8J3N596_9CHLR</name>
<evidence type="ECO:0000313" key="3">
    <source>
        <dbReference type="Proteomes" id="UP000597444"/>
    </source>
</evidence>
<evidence type="ECO:0000259" key="1">
    <source>
        <dbReference type="SMART" id="SM00849"/>
    </source>
</evidence>
<dbReference type="InterPro" id="IPR050855">
    <property type="entry name" value="NDM-1-like"/>
</dbReference>
<comment type="caution">
    <text evidence="2">The sequence shown here is derived from an EMBL/GenBank/DDBJ whole genome shotgun (WGS) entry which is preliminary data.</text>
</comment>
<dbReference type="SMART" id="SM00849">
    <property type="entry name" value="Lactamase_B"/>
    <property type="match status" value="1"/>
</dbReference>
<proteinExistence type="predicted"/>
<dbReference type="EMBL" id="BNJK01000001">
    <property type="protein sequence ID" value="GHO96145.1"/>
    <property type="molecule type" value="Genomic_DNA"/>
</dbReference>
<reference evidence="2" key="1">
    <citation type="submission" date="2020-10" db="EMBL/GenBank/DDBJ databases">
        <title>Taxonomic study of unclassified bacteria belonging to the class Ktedonobacteria.</title>
        <authorList>
            <person name="Yabe S."/>
            <person name="Wang C.M."/>
            <person name="Zheng Y."/>
            <person name="Sakai Y."/>
            <person name="Cavaletti L."/>
            <person name="Monciardini P."/>
            <person name="Donadio S."/>
        </authorList>
    </citation>
    <scope>NUCLEOTIDE SEQUENCE</scope>
    <source>
        <strain evidence="2">ID150040</strain>
    </source>
</reference>
<dbReference type="InterPro" id="IPR036866">
    <property type="entry name" value="RibonucZ/Hydroxyglut_hydro"/>
</dbReference>
<organism evidence="2 3">
    <name type="scientific">Reticulibacter mediterranei</name>
    <dbReference type="NCBI Taxonomy" id="2778369"/>
    <lineage>
        <taxon>Bacteria</taxon>
        <taxon>Bacillati</taxon>
        <taxon>Chloroflexota</taxon>
        <taxon>Ktedonobacteria</taxon>
        <taxon>Ktedonobacterales</taxon>
        <taxon>Reticulibacteraceae</taxon>
        <taxon>Reticulibacter</taxon>
    </lineage>
</organism>
<dbReference type="PANTHER" id="PTHR42951">
    <property type="entry name" value="METALLO-BETA-LACTAMASE DOMAIN-CONTAINING"/>
    <property type="match status" value="1"/>
</dbReference>
<dbReference type="Gene3D" id="3.60.15.10">
    <property type="entry name" value="Ribonuclease Z/Hydroxyacylglutathione hydrolase-like"/>
    <property type="match status" value="1"/>
</dbReference>
<dbReference type="RefSeq" id="WP_220206788.1">
    <property type="nucleotide sequence ID" value="NZ_BNJK01000001.1"/>
</dbReference>
<keyword evidence="3" id="KW-1185">Reference proteome</keyword>
<feature type="domain" description="Metallo-beta-lactamase" evidence="1">
    <location>
        <begin position="34"/>
        <end position="218"/>
    </location>
</feature>
<dbReference type="SUPFAM" id="SSF56281">
    <property type="entry name" value="Metallo-hydrolase/oxidoreductase"/>
    <property type="match status" value="1"/>
</dbReference>
<dbReference type="Proteomes" id="UP000597444">
    <property type="component" value="Unassembled WGS sequence"/>
</dbReference>
<evidence type="ECO:0000313" key="2">
    <source>
        <dbReference type="EMBL" id="GHO96145.1"/>
    </source>
</evidence>
<dbReference type="AlphaFoldDB" id="A0A8J3N596"/>
<dbReference type="Pfam" id="PF00753">
    <property type="entry name" value="Lactamase_B"/>
    <property type="match status" value="1"/>
</dbReference>
<gene>
    <name evidence="2" type="ORF">KSF_061930</name>
</gene>
<accession>A0A8J3N596</accession>